<keyword evidence="2" id="KW-1185">Reference proteome</keyword>
<name>A0A0J7MQR4_LASNI</name>
<dbReference type="AlphaFoldDB" id="A0A0J7MQR4"/>
<dbReference type="EMBL" id="LBMM01022384">
    <property type="protein sequence ID" value="KMQ82900.1"/>
    <property type="molecule type" value="Genomic_DNA"/>
</dbReference>
<gene>
    <name evidence="1" type="ORF">RF55_21523</name>
</gene>
<reference evidence="1 2" key="1">
    <citation type="submission" date="2015-04" db="EMBL/GenBank/DDBJ databases">
        <title>Lasius niger genome sequencing.</title>
        <authorList>
            <person name="Konorov E.A."/>
            <person name="Nikitin M.A."/>
            <person name="Kirill M.V."/>
            <person name="Chang P."/>
        </authorList>
    </citation>
    <scope>NUCLEOTIDE SEQUENCE [LARGE SCALE GENOMIC DNA]</scope>
    <source>
        <tissue evidence="1">Whole</tissue>
    </source>
</reference>
<evidence type="ECO:0000313" key="2">
    <source>
        <dbReference type="Proteomes" id="UP000036403"/>
    </source>
</evidence>
<accession>A0A0J7MQR4</accession>
<dbReference type="PaxDb" id="67767-A0A0J7MQR4"/>
<comment type="caution">
    <text evidence="1">The sequence shown here is derived from an EMBL/GenBank/DDBJ whole genome shotgun (WGS) entry which is preliminary data.</text>
</comment>
<evidence type="ECO:0000313" key="1">
    <source>
        <dbReference type="EMBL" id="KMQ82900.1"/>
    </source>
</evidence>
<organism evidence="1 2">
    <name type="scientific">Lasius niger</name>
    <name type="common">Black garden ant</name>
    <dbReference type="NCBI Taxonomy" id="67767"/>
    <lineage>
        <taxon>Eukaryota</taxon>
        <taxon>Metazoa</taxon>
        <taxon>Ecdysozoa</taxon>
        <taxon>Arthropoda</taxon>
        <taxon>Hexapoda</taxon>
        <taxon>Insecta</taxon>
        <taxon>Pterygota</taxon>
        <taxon>Neoptera</taxon>
        <taxon>Endopterygota</taxon>
        <taxon>Hymenoptera</taxon>
        <taxon>Apocrita</taxon>
        <taxon>Aculeata</taxon>
        <taxon>Formicoidea</taxon>
        <taxon>Formicidae</taxon>
        <taxon>Formicinae</taxon>
        <taxon>Lasius</taxon>
        <taxon>Lasius</taxon>
    </lineage>
</organism>
<proteinExistence type="predicted"/>
<dbReference type="Proteomes" id="UP000036403">
    <property type="component" value="Unassembled WGS sequence"/>
</dbReference>
<sequence>MHISMQLGRRITGRVDADEQNPDLIGQRSQLSQHAMQMHQGQRTHIRAMGIAKIKQADLATKISRCGRLTRIIGQLKGQIGHMPGDIGQLPMLGRLALTSRGQQQ</sequence>
<protein>
    <submittedName>
        <fullName evidence="1">Was-like protein</fullName>
    </submittedName>
</protein>